<name>A0A3A9KF64_9BACI</name>
<dbReference type="PANTHER" id="PTHR36848:SF2">
    <property type="entry name" value="SECRETED PROTEIN"/>
    <property type="match status" value="1"/>
</dbReference>
<keyword evidence="2" id="KW-1185">Reference proteome</keyword>
<comment type="caution">
    <text evidence="1">The sequence shown here is derived from an EMBL/GenBank/DDBJ whole genome shotgun (WGS) entry which is preliminary data.</text>
</comment>
<dbReference type="SUPFAM" id="SSF49785">
    <property type="entry name" value="Galactose-binding domain-like"/>
    <property type="match status" value="1"/>
</dbReference>
<dbReference type="OrthoDB" id="9761519at2"/>
<dbReference type="NCBIfam" id="NF045579">
    <property type="entry name" value="rhamnoside_JR"/>
    <property type="match status" value="1"/>
</dbReference>
<evidence type="ECO:0008006" key="3">
    <source>
        <dbReference type="Google" id="ProtNLM"/>
    </source>
</evidence>
<dbReference type="EMBL" id="PDOE01000008">
    <property type="protein sequence ID" value="RKL66225.1"/>
    <property type="molecule type" value="Genomic_DNA"/>
</dbReference>
<dbReference type="InterPro" id="IPR008979">
    <property type="entry name" value="Galactose-bd-like_sf"/>
</dbReference>
<evidence type="ECO:0000313" key="1">
    <source>
        <dbReference type="EMBL" id="RKL66225.1"/>
    </source>
</evidence>
<dbReference type="InterPro" id="IPR053161">
    <property type="entry name" value="Ulvan_degrading_GH"/>
</dbReference>
<protein>
    <recommendedName>
        <fullName evidence="3">Glycosyl hydrolases family 2 sugar binding domain-containing protein</fullName>
    </recommendedName>
</protein>
<dbReference type="PANTHER" id="PTHR36848">
    <property type="entry name" value="DNA-BINDING PROTEIN (PUTATIVE SECRETED PROTEIN)-RELATED"/>
    <property type="match status" value="1"/>
</dbReference>
<dbReference type="AlphaFoldDB" id="A0A3A9KF64"/>
<gene>
    <name evidence="1" type="ORF">CR203_16870</name>
</gene>
<reference evidence="1 2" key="1">
    <citation type="submission" date="2017-10" db="EMBL/GenBank/DDBJ databases">
        <title>Bacillus sp. nov., a halophilic bacterium isolated from a Keqin Lake.</title>
        <authorList>
            <person name="Wang H."/>
        </authorList>
    </citation>
    <scope>NUCLEOTIDE SEQUENCE [LARGE SCALE GENOMIC DNA]</scope>
    <source>
        <strain evidence="1 2">KCTC 13187</strain>
    </source>
</reference>
<accession>A0A3A9KF64</accession>
<dbReference type="RefSeq" id="WP_110937058.1">
    <property type="nucleotide sequence ID" value="NZ_KZ614146.1"/>
</dbReference>
<proteinExistence type="predicted"/>
<evidence type="ECO:0000313" key="2">
    <source>
        <dbReference type="Proteomes" id="UP000281498"/>
    </source>
</evidence>
<dbReference type="Pfam" id="PF17132">
    <property type="entry name" value="Glyco_hydro_106"/>
    <property type="match status" value="1"/>
</dbReference>
<dbReference type="Proteomes" id="UP000281498">
    <property type="component" value="Unassembled WGS sequence"/>
</dbReference>
<sequence>MTVASIREQFLSPSDEYTPFPFWFWNDQLTKEEIIRQIHDFYDKGVTGFVLHPRIGIPKEIGYLSDAYMKLVQVAVAEANDLGMTVILYDEGMYPSGSANGQVVKKNPEFASRGLKMVEYPCEQGENTISTVVSSGEQLVSIQAVEKLSESAINFEKTKVIGDQGEQVSFSPPNDSEWSILFFIETYTNGTIRGIHFGEDDGEEAAPKSADLLNPDAMKTYIHLTHDKYYSALKEFFGNTVIAMFTDEPDMLGRNSDANLMPWTNDFLAFYIRVGNEESYLPALWFDADSHSLEIRKAYRKTVNKKLTASYYKPISDWCQSHHISLTGHPAASDDIGLLEHFQIPGQDVVWRWVAPEDGKALEGQHSTAGKCSADAARHRGRRRNLNEVLGVCGKESAWALSPGDMKWYFDWLFVRGVNLISPHAFYYSIDGMKRSHERPPDVGPNNSWWPYYKQFAQYIKRMSWLMTDSVNTTEIAVLCEEDHLPCEIVKPLFENQVEFNYLEESLFLNSSRIDKGFIKIKQQKYRVLLMEASKELEIKVERKLAQFIEDGGKVVSLGDSPLSDAVSISQNDSIIDVLDGIHERQVLLSPQGKDIRVSKLKKNDKVFYVFVNEGEAAYRGTLTVNEEGKVEVWSAWEASIKESESNCVPIFLNRRESLIYCVDPNQKPTIREQTVSAKTWRTIDITSNWSIKNEKLAFSLKRLQSWTEWSGMKRFSGKVTYETTFELNEEDLLSKVWIDLGEVFELAHVFINENDIGVKMWAPYQLEMKSSDLKSGKNALKVEVTNSIANKMDNLSLKSGLIGPVTIQVKDEV</sequence>
<organism evidence="1 2">
    <name type="scientific">Salipaludibacillus neizhouensis</name>
    <dbReference type="NCBI Taxonomy" id="885475"/>
    <lineage>
        <taxon>Bacteria</taxon>
        <taxon>Bacillati</taxon>
        <taxon>Bacillota</taxon>
        <taxon>Bacilli</taxon>
        <taxon>Bacillales</taxon>
        <taxon>Bacillaceae</taxon>
    </lineage>
</organism>
<dbReference type="Gene3D" id="2.60.120.260">
    <property type="entry name" value="Galactose-binding domain-like"/>
    <property type="match status" value="1"/>
</dbReference>